<dbReference type="CDD" id="cd08192">
    <property type="entry name" value="MAR-like"/>
    <property type="match status" value="1"/>
</dbReference>
<evidence type="ECO:0000313" key="4">
    <source>
        <dbReference type="EMBL" id="ETS75507.1"/>
    </source>
</evidence>
<dbReference type="GeneID" id="19277464"/>
<evidence type="ECO:0000313" key="5">
    <source>
        <dbReference type="Proteomes" id="UP000030651"/>
    </source>
</evidence>
<dbReference type="AlphaFoldDB" id="W3WQS6"/>
<dbReference type="eggNOG" id="KOG3857">
    <property type="taxonomic scope" value="Eukaryota"/>
</dbReference>
<dbReference type="KEGG" id="pfy:PFICI_12451"/>
<proteinExistence type="predicted"/>
<dbReference type="SUPFAM" id="SSF56796">
    <property type="entry name" value="Dehydroquinate synthase-like"/>
    <property type="match status" value="1"/>
</dbReference>
<evidence type="ECO:0000259" key="2">
    <source>
        <dbReference type="Pfam" id="PF00465"/>
    </source>
</evidence>
<reference evidence="5" key="1">
    <citation type="journal article" date="2015" name="BMC Genomics">
        <title>Genomic and transcriptomic analysis of the endophytic fungus Pestalotiopsis fici reveals its lifestyle and high potential for synthesis of natural products.</title>
        <authorList>
            <person name="Wang X."/>
            <person name="Zhang X."/>
            <person name="Liu L."/>
            <person name="Xiang M."/>
            <person name="Wang W."/>
            <person name="Sun X."/>
            <person name="Che Y."/>
            <person name="Guo L."/>
            <person name="Liu G."/>
            <person name="Guo L."/>
            <person name="Wang C."/>
            <person name="Yin W.B."/>
            <person name="Stadler M."/>
            <person name="Zhang X."/>
            <person name="Liu X."/>
        </authorList>
    </citation>
    <scope>NUCLEOTIDE SEQUENCE [LARGE SCALE GENOMIC DNA]</scope>
    <source>
        <strain evidence="5">W106-1 / CGMCC3.15140</strain>
    </source>
</reference>
<dbReference type="RefSeq" id="XP_007839223.1">
    <property type="nucleotide sequence ID" value="XM_007841032.1"/>
</dbReference>
<dbReference type="Gene3D" id="3.40.50.1970">
    <property type="match status" value="1"/>
</dbReference>
<feature type="domain" description="Alcohol dehydrogenase iron-type/glycerol dehydrogenase GldA" evidence="2">
    <location>
        <begin position="34"/>
        <end position="193"/>
    </location>
</feature>
<dbReference type="InParanoid" id="W3WQS6"/>
<dbReference type="Gene3D" id="1.20.1090.10">
    <property type="entry name" value="Dehydroquinate synthase-like - alpha domain"/>
    <property type="match status" value="1"/>
</dbReference>
<dbReference type="PANTHER" id="PTHR11496">
    <property type="entry name" value="ALCOHOL DEHYDROGENASE"/>
    <property type="match status" value="1"/>
</dbReference>
<dbReference type="STRING" id="1229662.W3WQS6"/>
<name>W3WQS6_PESFW</name>
<dbReference type="InterPro" id="IPR039697">
    <property type="entry name" value="Alcohol_dehydrogenase_Fe"/>
</dbReference>
<keyword evidence="5" id="KW-1185">Reference proteome</keyword>
<dbReference type="InterPro" id="IPR056798">
    <property type="entry name" value="ADH_Fe_C"/>
</dbReference>
<dbReference type="Proteomes" id="UP000030651">
    <property type="component" value="Unassembled WGS sequence"/>
</dbReference>
<dbReference type="InterPro" id="IPR001670">
    <property type="entry name" value="ADH_Fe/GldA"/>
</dbReference>
<evidence type="ECO:0000256" key="1">
    <source>
        <dbReference type="ARBA" id="ARBA00023002"/>
    </source>
</evidence>
<dbReference type="Pfam" id="PF25137">
    <property type="entry name" value="ADH_Fe_C"/>
    <property type="match status" value="1"/>
</dbReference>
<feature type="domain" description="Fe-containing alcohol dehydrogenase-like C-terminal" evidence="3">
    <location>
        <begin position="206"/>
        <end position="405"/>
    </location>
</feature>
<evidence type="ECO:0000259" key="3">
    <source>
        <dbReference type="Pfam" id="PF25137"/>
    </source>
</evidence>
<dbReference type="GO" id="GO:0004022">
    <property type="term" value="F:alcohol dehydrogenase (NAD+) activity"/>
    <property type="evidence" value="ECO:0007669"/>
    <property type="project" value="TreeGrafter"/>
</dbReference>
<dbReference type="GO" id="GO:0005739">
    <property type="term" value="C:mitochondrion"/>
    <property type="evidence" value="ECO:0007669"/>
    <property type="project" value="TreeGrafter"/>
</dbReference>
<dbReference type="Pfam" id="PF00465">
    <property type="entry name" value="Fe-ADH"/>
    <property type="match status" value="1"/>
</dbReference>
<dbReference type="EMBL" id="KI912118">
    <property type="protein sequence ID" value="ETS75507.1"/>
    <property type="molecule type" value="Genomic_DNA"/>
</dbReference>
<dbReference type="HOGENOM" id="CLU_007207_0_2_1"/>
<dbReference type="OrthoDB" id="339764at2759"/>
<gene>
    <name evidence="4" type="ORF">PFICI_12451</name>
</gene>
<protein>
    <submittedName>
        <fullName evidence="4">Uncharacterized protein</fullName>
    </submittedName>
</protein>
<organism evidence="4 5">
    <name type="scientific">Pestalotiopsis fici (strain W106-1 / CGMCC3.15140)</name>
    <dbReference type="NCBI Taxonomy" id="1229662"/>
    <lineage>
        <taxon>Eukaryota</taxon>
        <taxon>Fungi</taxon>
        <taxon>Dikarya</taxon>
        <taxon>Ascomycota</taxon>
        <taxon>Pezizomycotina</taxon>
        <taxon>Sordariomycetes</taxon>
        <taxon>Xylariomycetidae</taxon>
        <taxon>Amphisphaeriales</taxon>
        <taxon>Sporocadaceae</taxon>
        <taxon>Pestalotiopsis</taxon>
    </lineage>
</organism>
<dbReference type="OMA" id="GTRIGMQ"/>
<accession>W3WQS6</accession>
<sequence length="407" mass="43902">MSEGILRPAFQGREKPLISYGLPFDQALAKHVESIFHASRVFLIVSKSLATNTSCLDAVRAALGEKLAGIRIGMKPHTQWTELVEIITASRSCNADLLVTLGAGSLTDAAKVISLGLENKVESMHDLERLHPEGTGHCDDTKIATTPVVCIPTSLSGGEYSASAGATNDETGRKWAFSYQAGVRCPHLVILDPELSATTPEHIWLSTGIKAVDHCVETLCSLGSDGEADEDARKGLRQLIPGLLGCRRDKVNTAKRLECQLGVIDAMSACSRGVPLGASHGIGHQLGPVGVGHGETSCILLPAVCRYNYTVGANKDRQVEIAKLLWGIPEAIEIFQQRNFKQEQTDLSDLLDAVIRALGMPRSLKEFGISEDSLNSIAEHSLKDRWVQSNPANLDKNGVLEILRMIT</sequence>
<keyword evidence="1" id="KW-0560">Oxidoreductase</keyword>
<dbReference type="PANTHER" id="PTHR11496:SF107">
    <property type="entry name" value="ALCOHOL DEHYDROGENASE, PUTATIVE (AFU_ORTHOLOGUE AFUA_1G06800)-RELATED"/>
    <property type="match status" value="1"/>
</dbReference>
<dbReference type="GO" id="GO:0046872">
    <property type="term" value="F:metal ion binding"/>
    <property type="evidence" value="ECO:0007669"/>
    <property type="project" value="InterPro"/>
</dbReference>